<dbReference type="InterPro" id="IPR000683">
    <property type="entry name" value="Gfo/Idh/MocA-like_OxRdtase_N"/>
</dbReference>
<dbReference type="SUPFAM" id="SSF55347">
    <property type="entry name" value="Glyceraldehyde-3-phosphate dehydrogenase-like, C-terminal domain"/>
    <property type="match status" value="1"/>
</dbReference>
<evidence type="ECO:0000259" key="2">
    <source>
        <dbReference type="Pfam" id="PF22725"/>
    </source>
</evidence>
<reference evidence="3 4" key="1">
    <citation type="submission" date="2023-07" db="EMBL/GenBank/DDBJ databases">
        <title>Genomic Encyclopedia of Type Strains, Phase IV (KMG-IV): sequencing the most valuable type-strain genomes for metagenomic binning, comparative biology and taxonomic classification.</title>
        <authorList>
            <person name="Goeker M."/>
        </authorList>
    </citation>
    <scope>NUCLEOTIDE SEQUENCE [LARGE SCALE GENOMIC DNA]</scope>
    <source>
        <strain evidence="3 4">DSM 19619</strain>
    </source>
</reference>
<name>A0ABU0J8K1_9HYPH</name>
<dbReference type="EMBL" id="JAUSVX010000006">
    <property type="protein sequence ID" value="MDQ0470598.1"/>
    <property type="molecule type" value="Genomic_DNA"/>
</dbReference>
<keyword evidence="4" id="KW-1185">Reference proteome</keyword>
<evidence type="ECO:0000313" key="4">
    <source>
        <dbReference type="Proteomes" id="UP001242480"/>
    </source>
</evidence>
<dbReference type="Gene3D" id="3.30.360.10">
    <property type="entry name" value="Dihydrodipicolinate Reductase, domain 2"/>
    <property type="match status" value="1"/>
</dbReference>
<sequence length="403" mass="42970">MTGPSGRPEQAGGAMPNRRLRLGMVGGGRGAFIGAVHALAARMDNRFELVAGCLSSDPARARASAQDWFIAPDRTYDDFQTMAQAEAARADGIDAVAIVTPNDTHHAICRAFLDRKIDIVCDKPLTTTLDDALDLVAQVRRTGLVFVLTHTYSGFPMVRQARAMVAAGELGAIRLVHVEFLQDWLAAPLEDQGDKQALWRTDPQRAGPGGCIADIGTHALHLARYVTGLEVEAVAAQLRSFLPGRRLDDNAQLLMRLTGGAEGTLLASQVAHGNECGLRLRVYGERGGLAWDQERPNHLCWAPAGCAAQTLSRGDASLSAAARRATRLPRGLTEGYLEAFGNIYADAAGAILSRRQGGRPDLEDIGLPGVVDGAIGIAFVEAALRSQQDRGAWVEISLAAGRI</sequence>
<dbReference type="Pfam" id="PF01408">
    <property type="entry name" value="GFO_IDH_MocA"/>
    <property type="match status" value="1"/>
</dbReference>
<evidence type="ECO:0000259" key="1">
    <source>
        <dbReference type="Pfam" id="PF01408"/>
    </source>
</evidence>
<dbReference type="InterPro" id="IPR051317">
    <property type="entry name" value="Gfo/Idh/MocA_oxidoreduct"/>
</dbReference>
<dbReference type="Proteomes" id="UP001242480">
    <property type="component" value="Unassembled WGS sequence"/>
</dbReference>
<feature type="domain" description="GFO/IDH/MocA-like oxidoreductase" evidence="2">
    <location>
        <begin position="158"/>
        <end position="289"/>
    </location>
</feature>
<dbReference type="InterPro" id="IPR055170">
    <property type="entry name" value="GFO_IDH_MocA-like_dom"/>
</dbReference>
<protein>
    <submittedName>
        <fullName evidence="3">Dehydrogenase</fullName>
    </submittedName>
</protein>
<dbReference type="SUPFAM" id="SSF51735">
    <property type="entry name" value="NAD(P)-binding Rossmann-fold domains"/>
    <property type="match status" value="1"/>
</dbReference>
<proteinExistence type="predicted"/>
<dbReference type="Pfam" id="PF22725">
    <property type="entry name" value="GFO_IDH_MocA_C3"/>
    <property type="match status" value="1"/>
</dbReference>
<gene>
    <name evidence="3" type="ORF">QO011_003617</name>
</gene>
<dbReference type="InterPro" id="IPR036291">
    <property type="entry name" value="NAD(P)-bd_dom_sf"/>
</dbReference>
<dbReference type="Gene3D" id="3.40.50.720">
    <property type="entry name" value="NAD(P)-binding Rossmann-like Domain"/>
    <property type="match status" value="1"/>
</dbReference>
<feature type="domain" description="Gfo/Idh/MocA-like oxidoreductase N-terminal" evidence="1">
    <location>
        <begin position="21"/>
        <end position="148"/>
    </location>
</feature>
<comment type="caution">
    <text evidence="3">The sequence shown here is derived from an EMBL/GenBank/DDBJ whole genome shotgun (WGS) entry which is preliminary data.</text>
</comment>
<accession>A0ABU0J8K1</accession>
<evidence type="ECO:0000313" key="3">
    <source>
        <dbReference type="EMBL" id="MDQ0470598.1"/>
    </source>
</evidence>
<dbReference type="PANTHER" id="PTHR43708">
    <property type="entry name" value="CONSERVED EXPRESSED OXIDOREDUCTASE (EUROFUNG)"/>
    <property type="match status" value="1"/>
</dbReference>
<organism evidence="3 4">
    <name type="scientific">Labrys wisconsinensis</name>
    <dbReference type="NCBI Taxonomy" id="425677"/>
    <lineage>
        <taxon>Bacteria</taxon>
        <taxon>Pseudomonadati</taxon>
        <taxon>Pseudomonadota</taxon>
        <taxon>Alphaproteobacteria</taxon>
        <taxon>Hyphomicrobiales</taxon>
        <taxon>Xanthobacteraceae</taxon>
        <taxon>Labrys</taxon>
    </lineage>
</organism>
<dbReference type="PANTHER" id="PTHR43708:SF3">
    <property type="entry name" value="OXIDOREDUCTASE"/>
    <property type="match status" value="1"/>
</dbReference>